<sequence>MSRESLQWLNQNTLIGFTDQRGHAWHYRAGEQGGEPNHYPGPIPVRDVIRRLFGWQPVEGTVESAFITEDGVTRVTDTARKAIIRPDTGAILGVFKQGYQIHDYAQWLVDNVATLLDDDLAIGSAGLLRGGAVAWVQVEVPETCTTDEGVAFRPFLLAASSLDGSLKTTYRRGATVVVCDNTLSAALNESGAWQIKIKHSSNSLGRITRAREALGIVHRVADDFAAQVRALCRVEVTDRQWDRFLTELVPVPPEQGRSRTLAERRREALTALWRHDPRVSPWRGTAYGVVAAVNTYTHHEQSVRGAHRAERNMLRAVTGEFDQLDRETLSVLDRVLDGAFTR</sequence>
<evidence type="ECO:0000313" key="2">
    <source>
        <dbReference type="Proteomes" id="UP001500266"/>
    </source>
</evidence>
<dbReference type="InterPro" id="IPR017686">
    <property type="entry name" value="Phg/plasmid-like_prot"/>
</dbReference>
<dbReference type="RefSeq" id="WP_345025062.1">
    <property type="nucleotide sequence ID" value="NZ_BAABDO010000159.1"/>
</dbReference>
<dbReference type="EMBL" id="BAABDO010000159">
    <property type="protein sequence ID" value="GAA4157661.1"/>
    <property type="molecule type" value="Genomic_DNA"/>
</dbReference>
<dbReference type="NCBIfam" id="TIGR03299">
    <property type="entry name" value="LGT_TIGR03299"/>
    <property type="match status" value="1"/>
</dbReference>
<protein>
    <recommendedName>
        <fullName evidence="3">DUF932 domain-containing protein</fullName>
    </recommendedName>
</protein>
<evidence type="ECO:0008006" key="3">
    <source>
        <dbReference type="Google" id="ProtNLM"/>
    </source>
</evidence>
<dbReference type="Pfam" id="PF06067">
    <property type="entry name" value="DUF932"/>
    <property type="match status" value="1"/>
</dbReference>
<dbReference type="Proteomes" id="UP001500266">
    <property type="component" value="Unassembled WGS sequence"/>
</dbReference>
<organism evidence="1 2">
    <name type="scientific">Actinomadura keratinilytica</name>
    <dbReference type="NCBI Taxonomy" id="547461"/>
    <lineage>
        <taxon>Bacteria</taxon>
        <taxon>Bacillati</taxon>
        <taxon>Actinomycetota</taxon>
        <taxon>Actinomycetes</taxon>
        <taxon>Streptosporangiales</taxon>
        <taxon>Thermomonosporaceae</taxon>
        <taxon>Actinomadura</taxon>
    </lineage>
</organism>
<comment type="caution">
    <text evidence="1">The sequence shown here is derived from an EMBL/GenBank/DDBJ whole genome shotgun (WGS) entry which is preliminary data.</text>
</comment>
<reference evidence="2" key="1">
    <citation type="journal article" date="2019" name="Int. J. Syst. Evol. Microbiol.">
        <title>The Global Catalogue of Microorganisms (GCM) 10K type strain sequencing project: providing services to taxonomists for standard genome sequencing and annotation.</title>
        <authorList>
            <consortium name="The Broad Institute Genomics Platform"/>
            <consortium name="The Broad Institute Genome Sequencing Center for Infectious Disease"/>
            <person name="Wu L."/>
            <person name="Ma J."/>
        </authorList>
    </citation>
    <scope>NUCLEOTIDE SEQUENCE [LARGE SCALE GENOMIC DNA]</scope>
    <source>
        <strain evidence="2">JCM 17316</strain>
    </source>
</reference>
<keyword evidence="2" id="KW-1185">Reference proteome</keyword>
<accession>A0ABP7ZGZ2</accession>
<dbReference type="InterPro" id="IPR026325">
    <property type="entry name" value="DUF932"/>
</dbReference>
<name>A0ABP7ZGZ2_9ACTN</name>
<evidence type="ECO:0000313" key="1">
    <source>
        <dbReference type="EMBL" id="GAA4157661.1"/>
    </source>
</evidence>
<gene>
    <name evidence="1" type="ORF">GCM10022416_59300</name>
</gene>
<proteinExistence type="predicted"/>